<evidence type="ECO:0000256" key="6">
    <source>
        <dbReference type="RuleBase" id="RU368091"/>
    </source>
</evidence>
<dbReference type="AlphaFoldDB" id="A0A3G8LFP8"/>
<dbReference type="PANTHER" id="PTHR11804:SF84">
    <property type="entry name" value="SACCHAROLYSIN"/>
    <property type="match status" value="1"/>
</dbReference>
<evidence type="ECO:0000256" key="4">
    <source>
        <dbReference type="ARBA" id="ARBA00022833"/>
    </source>
</evidence>
<dbReference type="Gene3D" id="1.10.1370.20">
    <property type="entry name" value="Oligoendopeptidase f, C-terminal domain"/>
    <property type="match status" value="1"/>
</dbReference>
<dbReference type="GO" id="GO:0006518">
    <property type="term" value="P:peptide metabolic process"/>
    <property type="evidence" value="ECO:0007669"/>
    <property type="project" value="TreeGrafter"/>
</dbReference>
<proteinExistence type="inferred from homology"/>
<dbReference type="Pfam" id="PF01432">
    <property type="entry name" value="Peptidase_M3"/>
    <property type="match status" value="1"/>
</dbReference>
<dbReference type="EMBL" id="CP034044">
    <property type="protein sequence ID" value="AZG68449.1"/>
    <property type="molecule type" value="Genomic_DNA"/>
</dbReference>
<keyword evidence="3 6" id="KW-0378">Hydrolase</keyword>
<comment type="function">
    <text evidence="6">Has oligopeptidase activity and degrades a variety of small bioactive peptides.</text>
</comment>
<evidence type="ECO:0000256" key="1">
    <source>
        <dbReference type="ARBA" id="ARBA00022670"/>
    </source>
</evidence>
<evidence type="ECO:0000313" key="9">
    <source>
        <dbReference type="Proteomes" id="UP000275883"/>
    </source>
</evidence>
<dbReference type="Proteomes" id="UP000275883">
    <property type="component" value="Chromosome"/>
</dbReference>
<dbReference type="InterPro" id="IPR004438">
    <property type="entry name" value="Peptidase_M3B"/>
</dbReference>
<keyword evidence="1 6" id="KW-0645">Protease</keyword>
<dbReference type="SUPFAM" id="SSF55486">
    <property type="entry name" value="Metalloproteases ('zincins'), catalytic domain"/>
    <property type="match status" value="1"/>
</dbReference>
<protein>
    <recommendedName>
        <fullName evidence="6">Oligopeptidase F</fullName>
        <ecNumber evidence="6">3.4.24.-</ecNumber>
    </recommendedName>
</protein>
<accession>A0A3G8LFP8</accession>
<evidence type="ECO:0000313" key="8">
    <source>
        <dbReference type="EMBL" id="AZG68449.1"/>
    </source>
</evidence>
<dbReference type="Gene3D" id="1.20.140.70">
    <property type="entry name" value="Oligopeptidase f, N-terminal domain"/>
    <property type="match status" value="1"/>
</dbReference>
<evidence type="ECO:0000256" key="5">
    <source>
        <dbReference type="ARBA" id="ARBA00023049"/>
    </source>
</evidence>
<evidence type="ECO:0000256" key="3">
    <source>
        <dbReference type="ARBA" id="ARBA00022801"/>
    </source>
</evidence>
<dbReference type="GO" id="GO:0006508">
    <property type="term" value="P:proteolysis"/>
    <property type="evidence" value="ECO:0007669"/>
    <property type="project" value="UniProtKB-KW"/>
</dbReference>
<dbReference type="GO" id="GO:0004222">
    <property type="term" value="F:metalloendopeptidase activity"/>
    <property type="evidence" value="ECO:0007669"/>
    <property type="project" value="UniProtKB-UniRule"/>
</dbReference>
<dbReference type="OrthoDB" id="9766487at2"/>
<comment type="cofactor">
    <cofactor evidence="6">
        <name>Zn(2+)</name>
        <dbReference type="ChEBI" id="CHEBI:29105"/>
    </cofactor>
    <text evidence="6">Binds 1 zinc ion.</text>
</comment>
<dbReference type="CDD" id="cd09608">
    <property type="entry name" value="M3B_PepF"/>
    <property type="match status" value="1"/>
</dbReference>
<comment type="similarity">
    <text evidence="6">Belongs to the peptidase M3B family.</text>
</comment>
<evidence type="ECO:0000256" key="2">
    <source>
        <dbReference type="ARBA" id="ARBA00022723"/>
    </source>
</evidence>
<name>A0A3G8LFP8_9MOLU</name>
<organism evidence="8 9">
    <name type="scientific">Mycoplasma struthionis</name>
    <dbReference type="NCBI Taxonomy" id="538220"/>
    <lineage>
        <taxon>Bacteria</taxon>
        <taxon>Bacillati</taxon>
        <taxon>Mycoplasmatota</taxon>
        <taxon>Mollicutes</taxon>
        <taxon>Mycoplasmataceae</taxon>
        <taxon>Mycoplasma</taxon>
    </lineage>
</organism>
<dbReference type="InterPro" id="IPR042088">
    <property type="entry name" value="OligoPept_F_C"/>
</dbReference>
<dbReference type="EC" id="3.4.24.-" evidence="6"/>
<keyword evidence="2 6" id="KW-0479">Metal-binding</keyword>
<reference evidence="8 9" key="1">
    <citation type="submission" date="2018-11" db="EMBL/GenBank/DDBJ databases">
        <title>Genome sequence of Mycoplasma struthionis sp. nov.</title>
        <authorList>
            <person name="Spergser J."/>
        </authorList>
    </citation>
    <scope>NUCLEOTIDE SEQUENCE [LARGE SCALE GENOMIC DNA]</scope>
    <source>
        <strain evidence="8 9">237IA</strain>
    </source>
</reference>
<dbReference type="RefSeq" id="WP_124724144.1">
    <property type="nucleotide sequence ID" value="NZ_CP034044.1"/>
</dbReference>
<evidence type="ECO:0000259" key="7">
    <source>
        <dbReference type="Pfam" id="PF01432"/>
    </source>
</evidence>
<dbReference type="KEGG" id="mstr:EGN60_00440"/>
<keyword evidence="5 6" id="KW-0482">Metalloprotease</keyword>
<sequence length="607" mass="71707">MKKYKSYDQIENKYRFDLEAILENKTLDELKKEFFLLFDKLIEIKDSKYENIENYLKSIELSKQLGIINNKISNYLSNNINTNLVNQKYLVLLAEFEKEVTEKNKLLGSEINRLKKYENKIREYLKDPRLNEVKKDIDASFETLEHKLNDEVEEYLIKSTAADTDLSELFAILTDSEVSYGFVNKNNKKIKITNANIGLLRKDKDEKVRKDAHVNYLKGFIKHKHSLSFMLYNHFKELSVDALIRNFSSTVESFLLADHVDKKLLNILYTQVQNKMPLIKKYYDAYKKFYKARFKKDIRRWDWSYPIFSIKNKYSIEEAKDIVLEALKIMPQEYNNIVKKALNENWVDFISVPSKITGAYSIGESYGLNKKYILMNFDYTLSSVNTLAHEMGHSLHSYFSDTYQPYFRSKYPIFLAEIASIFNELMLNDYLVKNAKSDKEKFMLLNQSIDDFIATVIKQTEWSNYEYDLYEAVDKQMPVNTFEALENIYLNNAKKYSTTNKYNKPNDIATINSVIVPHYYYGFYVYKYAIGYICANVFFNQYKLKGIDGLNEYINKFLKSGDKNWPAEILKEANIDIYDPNIYTLAYEILENKIEELIKLGKKIFKI</sequence>
<dbReference type="PANTHER" id="PTHR11804">
    <property type="entry name" value="PROTEASE M3 THIMET OLIGOPEPTIDASE-RELATED"/>
    <property type="match status" value="1"/>
</dbReference>
<dbReference type="GO" id="GO:0046872">
    <property type="term" value="F:metal ion binding"/>
    <property type="evidence" value="ECO:0007669"/>
    <property type="project" value="UniProtKB-UniRule"/>
</dbReference>
<dbReference type="NCBIfam" id="TIGR00181">
    <property type="entry name" value="pepF"/>
    <property type="match status" value="1"/>
</dbReference>
<dbReference type="InterPro" id="IPR045090">
    <property type="entry name" value="Pept_M3A_M3B"/>
</dbReference>
<dbReference type="InterPro" id="IPR001567">
    <property type="entry name" value="Pept_M3A_M3B_dom"/>
</dbReference>
<gene>
    <name evidence="8" type="primary">pepF</name>
    <name evidence="8" type="ORF">EGN60_00440</name>
</gene>
<keyword evidence="4 6" id="KW-0862">Zinc</keyword>
<feature type="domain" description="Peptidase M3A/M3B catalytic" evidence="7">
    <location>
        <begin position="200"/>
        <end position="579"/>
    </location>
</feature>
<keyword evidence="9" id="KW-1185">Reference proteome</keyword>